<dbReference type="InterPro" id="IPR002078">
    <property type="entry name" value="Sigma_54_int"/>
</dbReference>
<dbReference type="PANTHER" id="PTHR32071:SF57">
    <property type="entry name" value="C4-DICARBOXYLATE TRANSPORT TRANSCRIPTIONAL REGULATORY PROTEIN DCTD"/>
    <property type="match status" value="1"/>
</dbReference>
<keyword evidence="5" id="KW-0597">Phosphoprotein</keyword>
<dbReference type="EMBL" id="BAABDM010000001">
    <property type="protein sequence ID" value="GAA4089541.1"/>
    <property type="molecule type" value="Genomic_DNA"/>
</dbReference>
<keyword evidence="3" id="KW-0805">Transcription regulation</keyword>
<dbReference type="SMART" id="SM00382">
    <property type="entry name" value="AAA"/>
    <property type="match status" value="1"/>
</dbReference>
<evidence type="ECO:0000256" key="4">
    <source>
        <dbReference type="ARBA" id="ARBA00023163"/>
    </source>
</evidence>
<accession>A0ABP7WJF9</accession>
<keyword evidence="1" id="KW-0547">Nucleotide-binding</keyword>
<dbReference type="PROSITE" id="PS00688">
    <property type="entry name" value="SIGMA54_INTERACT_3"/>
    <property type="match status" value="1"/>
</dbReference>
<keyword evidence="4" id="KW-0804">Transcription</keyword>
<dbReference type="CDD" id="cd00009">
    <property type="entry name" value="AAA"/>
    <property type="match status" value="1"/>
</dbReference>
<feature type="domain" description="Sigma-54 factor interaction" evidence="6">
    <location>
        <begin position="143"/>
        <end position="372"/>
    </location>
</feature>
<evidence type="ECO:0000313" key="8">
    <source>
        <dbReference type="EMBL" id="GAA4089541.1"/>
    </source>
</evidence>
<evidence type="ECO:0000313" key="9">
    <source>
        <dbReference type="Proteomes" id="UP001500392"/>
    </source>
</evidence>
<evidence type="ECO:0000256" key="3">
    <source>
        <dbReference type="ARBA" id="ARBA00023015"/>
    </source>
</evidence>
<keyword evidence="2" id="KW-0067">ATP-binding</keyword>
<gene>
    <name evidence="8" type="ORF">GCM10022414_10700</name>
</gene>
<dbReference type="InterPro" id="IPR009057">
    <property type="entry name" value="Homeodomain-like_sf"/>
</dbReference>
<dbReference type="Gene3D" id="1.10.8.60">
    <property type="match status" value="1"/>
</dbReference>
<dbReference type="InterPro" id="IPR027417">
    <property type="entry name" value="P-loop_NTPase"/>
</dbReference>
<sequence length="461" mass="51460">MDEIMHAVVIDDEPTVLESLEQWLALADIQVETFTDARDALPLLNGDFRGVVLSDIRMPGMDGMSLLQAIDSSIPVILITGHGGIAQAVEAMKLGAFDFIEKPYKQDRLVELIKRACQQRQATLASQPQHSSAEVDDWLPSKIIGESAATKILRGHVQALARVNADVVISGETGTGKELVARSLHALSIRHDQPFVAINVGAIAESLLESELFGHEAGAFTGAQKRRVGYFEAAHQGTLFLDEIESMPMSFQIKLLRVLQEREVVRVGSHNPIPINVRIMSATKEDLREAARDGRFREDLYYRLMVAEIHLPALRDRIDDVPVLFAHFLREAARNNQLEAPTLNYDDILALELHHWPGNVRELKHTAERYLLTRSFSGISVSDLLQLGLSNRSTMFSGEGSLSDRLEQVEKALISAELSHHSGNIKLVMEVLDLPRRTLNEKMQKYGLKRETFVTAKDDKE</sequence>
<dbReference type="SMART" id="SM00448">
    <property type="entry name" value="REC"/>
    <property type="match status" value="1"/>
</dbReference>
<dbReference type="Gene3D" id="3.40.50.300">
    <property type="entry name" value="P-loop containing nucleotide triphosphate hydrolases"/>
    <property type="match status" value="1"/>
</dbReference>
<evidence type="ECO:0000256" key="2">
    <source>
        <dbReference type="ARBA" id="ARBA00022840"/>
    </source>
</evidence>
<keyword evidence="9" id="KW-1185">Reference proteome</keyword>
<dbReference type="Pfam" id="PF00072">
    <property type="entry name" value="Response_reg"/>
    <property type="match status" value="1"/>
</dbReference>
<dbReference type="Pfam" id="PF00158">
    <property type="entry name" value="Sigma54_activat"/>
    <property type="match status" value="1"/>
</dbReference>
<dbReference type="InterPro" id="IPR001789">
    <property type="entry name" value="Sig_transdc_resp-reg_receiver"/>
</dbReference>
<dbReference type="RefSeq" id="WP_344933158.1">
    <property type="nucleotide sequence ID" value="NZ_BAABDM010000001.1"/>
</dbReference>
<dbReference type="InterPro" id="IPR011006">
    <property type="entry name" value="CheY-like_superfamily"/>
</dbReference>
<dbReference type="InterPro" id="IPR058031">
    <property type="entry name" value="AAA_lid_NorR"/>
</dbReference>
<dbReference type="PROSITE" id="PS00675">
    <property type="entry name" value="SIGMA54_INTERACT_1"/>
    <property type="match status" value="1"/>
</dbReference>
<dbReference type="CDD" id="cd17549">
    <property type="entry name" value="REC_DctD-like"/>
    <property type="match status" value="1"/>
</dbReference>
<dbReference type="InterPro" id="IPR003593">
    <property type="entry name" value="AAA+_ATPase"/>
</dbReference>
<dbReference type="Gene3D" id="1.10.10.60">
    <property type="entry name" value="Homeodomain-like"/>
    <property type="match status" value="1"/>
</dbReference>
<dbReference type="SUPFAM" id="SSF52540">
    <property type="entry name" value="P-loop containing nucleoside triphosphate hydrolases"/>
    <property type="match status" value="1"/>
</dbReference>
<dbReference type="PROSITE" id="PS50110">
    <property type="entry name" value="RESPONSE_REGULATORY"/>
    <property type="match status" value="1"/>
</dbReference>
<evidence type="ECO:0000256" key="1">
    <source>
        <dbReference type="ARBA" id="ARBA00022741"/>
    </source>
</evidence>
<evidence type="ECO:0000259" key="6">
    <source>
        <dbReference type="PROSITE" id="PS50045"/>
    </source>
</evidence>
<dbReference type="InterPro" id="IPR002197">
    <property type="entry name" value="HTH_Fis"/>
</dbReference>
<dbReference type="SUPFAM" id="SSF52172">
    <property type="entry name" value="CheY-like"/>
    <property type="match status" value="1"/>
</dbReference>
<feature type="domain" description="Response regulatory" evidence="7">
    <location>
        <begin position="6"/>
        <end position="117"/>
    </location>
</feature>
<feature type="modified residue" description="4-aspartylphosphate" evidence="5">
    <location>
        <position position="55"/>
    </location>
</feature>
<dbReference type="PROSITE" id="PS50045">
    <property type="entry name" value="SIGMA54_INTERACT_4"/>
    <property type="match status" value="1"/>
</dbReference>
<dbReference type="InterPro" id="IPR025662">
    <property type="entry name" value="Sigma_54_int_dom_ATP-bd_1"/>
</dbReference>
<dbReference type="PANTHER" id="PTHR32071">
    <property type="entry name" value="TRANSCRIPTIONAL REGULATORY PROTEIN"/>
    <property type="match status" value="1"/>
</dbReference>
<dbReference type="Pfam" id="PF25601">
    <property type="entry name" value="AAA_lid_14"/>
    <property type="match status" value="1"/>
</dbReference>
<name>A0ABP7WJF9_9GAMM</name>
<dbReference type="Gene3D" id="3.40.50.2300">
    <property type="match status" value="1"/>
</dbReference>
<dbReference type="Proteomes" id="UP001500392">
    <property type="component" value="Unassembled WGS sequence"/>
</dbReference>
<dbReference type="Pfam" id="PF02954">
    <property type="entry name" value="HTH_8"/>
    <property type="match status" value="1"/>
</dbReference>
<comment type="caution">
    <text evidence="8">The sequence shown here is derived from an EMBL/GenBank/DDBJ whole genome shotgun (WGS) entry which is preliminary data.</text>
</comment>
<reference evidence="9" key="1">
    <citation type="journal article" date="2019" name="Int. J. Syst. Evol. Microbiol.">
        <title>The Global Catalogue of Microorganisms (GCM) 10K type strain sequencing project: providing services to taxonomists for standard genome sequencing and annotation.</title>
        <authorList>
            <consortium name="The Broad Institute Genomics Platform"/>
            <consortium name="The Broad Institute Genome Sequencing Center for Infectious Disease"/>
            <person name="Wu L."/>
            <person name="Ma J."/>
        </authorList>
    </citation>
    <scope>NUCLEOTIDE SEQUENCE [LARGE SCALE GENOMIC DNA]</scope>
    <source>
        <strain evidence="9">JCM 17304</strain>
    </source>
</reference>
<protein>
    <submittedName>
        <fullName evidence="8">Sigma-54 dependent transcriptional regulator</fullName>
    </submittedName>
</protein>
<dbReference type="InterPro" id="IPR025944">
    <property type="entry name" value="Sigma_54_int_dom_CS"/>
</dbReference>
<evidence type="ECO:0000256" key="5">
    <source>
        <dbReference type="PROSITE-ProRule" id="PRU00169"/>
    </source>
</evidence>
<proteinExistence type="predicted"/>
<organism evidence="8 9">
    <name type="scientific">Zhongshania borealis</name>
    <dbReference type="NCBI Taxonomy" id="889488"/>
    <lineage>
        <taxon>Bacteria</taxon>
        <taxon>Pseudomonadati</taxon>
        <taxon>Pseudomonadota</taxon>
        <taxon>Gammaproteobacteria</taxon>
        <taxon>Cellvibrionales</taxon>
        <taxon>Spongiibacteraceae</taxon>
        <taxon>Zhongshania</taxon>
    </lineage>
</organism>
<dbReference type="SUPFAM" id="SSF46689">
    <property type="entry name" value="Homeodomain-like"/>
    <property type="match status" value="1"/>
</dbReference>
<evidence type="ECO:0000259" key="7">
    <source>
        <dbReference type="PROSITE" id="PS50110"/>
    </source>
</evidence>